<sequence>VRQKFSDYLDPQESWKDVLVSIHKPTGEPKYSQVLAFKVMCYWGTSNTSILHKQPPLNHPPATSQPPVSPGEKETVNNAETRILGRTEEQPLPDSTSEQQEDPMTLQVWTNVLKKITGHFDERCNHPCFVYAYMSNGSLLDWLACLLTLLCSGNRRCLTALGTARGLDYLHSSNHVHRDDKSIDFGLTQASAMWSSSTLMTERIVGTTAYMLNEAFWVEITPKSSIYSFWVVLLEILSGVLPVDENRDPKFLVSKQNNGSFLFSTRLKKWPWRTRGCCLNDRKNKQPLMKEMCDVLTELEDVVKSISLEQLGPEREADNMETIPCLPLFP</sequence>
<feature type="compositionally biased region" description="Pro residues" evidence="3">
    <location>
        <begin position="57"/>
        <end position="69"/>
    </location>
</feature>
<dbReference type="PROSITE" id="PS50011">
    <property type="entry name" value="PROTEIN_KINASE_DOM"/>
    <property type="match status" value="1"/>
</dbReference>
<dbReference type="Gene3D" id="1.10.510.10">
    <property type="entry name" value="Transferase(Phosphotransferase) domain 1"/>
    <property type="match status" value="1"/>
</dbReference>
<keyword evidence="2" id="KW-0067">ATP-binding</keyword>
<reference evidence="5" key="2">
    <citation type="submission" date="2025-09" db="UniProtKB">
        <authorList>
            <consortium name="Ensembl"/>
        </authorList>
    </citation>
    <scope>IDENTIFICATION</scope>
</reference>
<dbReference type="GO" id="GO:0005886">
    <property type="term" value="C:plasma membrane"/>
    <property type="evidence" value="ECO:0007669"/>
    <property type="project" value="TreeGrafter"/>
</dbReference>
<dbReference type="PANTHER" id="PTHR27001:SF931">
    <property type="entry name" value="OS11G0664100 PROTEIN"/>
    <property type="match status" value="1"/>
</dbReference>
<name>A0A673W7Z1_SALTR</name>
<evidence type="ECO:0000256" key="1">
    <source>
        <dbReference type="ARBA" id="ARBA00022741"/>
    </source>
</evidence>
<accession>A0A673W7Z1</accession>
<gene>
    <name evidence="5" type="primary">IRAK4</name>
</gene>
<keyword evidence="6" id="KW-1185">Reference proteome</keyword>
<dbReference type="SUPFAM" id="SSF56112">
    <property type="entry name" value="Protein kinase-like (PK-like)"/>
    <property type="match status" value="1"/>
</dbReference>
<feature type="domain" description="Protein kinase" evidence="4">
    <location>
        <begin position="1"/>
        <end position="329"/>
    </location>
</feature>
<dbReference type="Pfam" id="PF07714">
    <property type="entry name" value="PK_Tyr_Ser-Thr"/>
    <property type="match status" value="1"/>
</dbReference>
<dbReference type="InterPro" id="IPR000719">
    <property type="entry name" value="Prot_kinase_dom"/>
</dbReference>
<evidence type="ECO:0000259" key="4">
    <source>
        <dbReference type="PROSITE" id="PS50011"/>
    </source>
</evidence>
<dbReference type="SMART" id="SM00220">
    <property type="entry name" value="S_TKc"/>
    <property type="match status" value="1"/>
</dbReference>
<evidence type="ECO:0000313" key="6">
    <source>
        <dbReference type="Proteomes" id="UP000472277"/>
    </source>
</evidence>
<dbReference type="GO" id="GO:0005524">
    <property type="term" value="F:ATP binding"/>
    <property type="evidence" value="ECO:0007669"/>
    <property type="project" value="UniProtKB-KW"/>
</dbReference>
<dbReference type="GO" id="GO:0004672">
    <property type="term" value="F:protein kinase activity"/>
    <property type="evidence" value="ECO:0007669"/>
    <property type="project" value="InterPro"/>
</dbReference>
<dbReference type="GeneTree" id="ENSGT00940000158792"/>
<dbReference type="InterPro" id="IPR011009">
    <property type="entry name" value="Kinase-like_dom_sf"/>
</dbReference>
<dbReference type="AlphaFoldDB" id="A0A673W7Z1"/>
<reference evidence="5" key="1">
    <citation type="submission" date="2025-08" db="UniProtKB">
        <authorList>
            <consortium name="Ensembl"/>
        </authorList>
    </citation>
    <scope>IDENTIFICATION</scope>
</reference>
<organism evidence="5 6">
    <name type="scientific">Salmo trutta</name>
    <name type="common">Brown trout</name>
    <dbReference type="NCBI Taxonomy" id="8032"/>
    <lineage>
        <taxon>Eukaryota</taxon>
        <taxon>Metazoa</taxon>
        <taxon>Chordata</taxon>
        <taxon>Craniata</taxon>
        <taxon>Vertebrata</taxon>
        <taxon>Euteleostomi</taxon>
        <taxon>Actinopterygii</taxon>
        <taxon>Neopterygii</taxon>
        <taxon>Teleostei</taxon>
        <taxon>Protacanthopterygii</taxon>
        <taxon>Salmoniformes</taxon>
        <taxon>Salmonidae</taxon>
        <taxon>Salmoninae</taxon>
        <taxon>Salmo</taxon>
    </lineage>
</organism>
<keyword evidence="1" id="KW-0547">Nucleotide-binding</keyword>
<dbReference type="PANTHER" id="PTHR27001">
    <property type="entry name" value="OS01G0253100 PROTEIN"/>
    <property type="match status" value="1"/>
</dbReference>
<dbReference type="InParanoid" id="A0A673W7Z1"/>
<dbReference type="Ensembl" id="ENSSTUT00000005397.1">
    <property type="protein sequence ID" value="ENSSTUP00000005103.1"/>
    <property type="gene ID" value="ENSSTUG00000002398.1"/>
</dbReference>
<evidence type="ECO:0000256" key="3">
    <source>
        <dbReference type="SAM" id="MobiDB-lite"/>
    </source>
</evidence>
<protein>
    <submittedName>
        <fullName evidence="5">Interleukin 1 receptor associated kinase 4</fullName>
    </submittedName>
</protein>
<proteinExistence type="predicted"/>
<dbReference type="OMA" id="PLMKEMC"/>
<dbReference type="Proteomes" id="UP000472277">
    <property type="component" value="Chromosome 17"/>
</dbReference>
<dbReference type="InterPro" id="IPR011029">
    <property type="entry name" value="DEATH-like_dom_sf"/>
</dbReference>
<dbReference type="Gene3D" id="1.10.533.10">
    <property type="entry name" value="Death Domain, Fas"/>
    <property type="match status" value="1"/>
</dbReference>
<feature type="region of interest" description="Disordered" evidence="3">
    <location>
        <begin position="52"/>
        <end position="104"/>
    </location>
</feature>
<evidence type="ECO:0000313" key="5">
    <source>
        <dbReference type="Ensembl" id="ENSSTUP00000005103.1"/>
    </source>
</evidence>
<evidence type="ECO:0000256" key="2">
    <source>
        <dbReference type="ARBA" id="ARBA00022840"/>
    </source>
</evidence>
<dbReference type="InterPro" id="IPR001245">
    <property type="entry name" value="Ser-Thr/Tyr_kinase_cat_dom"/>
</dbReference>